<dbReference type="PANTHER" id="PTHR19862:SF14">
    <property type="entry name" value="WD REPEAT-CONTAINING PROTEIN 48"/>
    <property type="match status" value="1"/>
</dbReference>
<feature type="transmembrane region" description="Helical" evidence="2">
    <location>
        <begin position="3133"/>
        <end position="3159"/>
    </location>
</feature>
<dbReference type="InterPro" id="IPR006626">
    <property type="entry name" value="PbH1"/>
</dbReference>
<protein>
    <submittedName>
        <fullName evidence="3">Uncharacterized protein</fullName>
    </submittedName>
</protein>
<organism evidence="3 4">
    <name type="scientific">Chlamydomonas reinhardtii</name>
    <name type="common">Chlamydomonas smithii</name>
    <dbReference type="NCBI Taxonomy" id="3055"/>
    <lineage>
        <taxon>Eukaryota</taxon>
        <taxon>Viridiplantae</taxon>
        <taxon>Chlorophyta</taxon>
        <taxon>core chlorophytes</taxon>
        <taxon>Chlorophyceae</taxon>
        <taxon>CS clade</taxon>
        <taxon>Chlamydomonadales</taxon>
        <taxon>Chlamydomonadaceae</taxon>
        <taxon>Chlamydomonas</taxon>
    </lineage>
</organism>
<dbReference type="SUPFAM" id="SSF51126">
    <property type="entry name" value="Pectin lyase-like"/>
    <property type="match status" value="1"/>
</dbReference>
<evidence type="ECO:0000313" key="3">
    <source>
        <dbReference type="EMBL" id="PNW83168.1"/>
    </source>
</evidence>
<dbReference type="ExpressionAtlas" id="A0A2K3DRR2">
    <property type="expression patterns" value="baseline and differential"/>
</dbReference>
<feature type="region of interest" description="Disordered" evidence="1">
    <location>
        <begin position="2801"/>
        <end position="2834"/>
    </location>
</feature>
<dbReference type="InterPro" id="IPR011050">
    <property type="entry name" value="Pectin_lyase_fold/virulence"/>
</dbReference>
<dbReference type="InterPro" id="IPR051246">
    <property type="entry name" value="WDR48"/>
</dbReference>
<feature type="region of interest" description="Disordered" evidence="1">
    <location>
        <begin position="3366"/>
        <end position="3400"/>
    </location>
</feature>
<dbReference type="KEGG" id="cre:CHLRE_06g309650v5"/>
<feature type="compositionally biased region" description="Gly residues" evidence="1">
    <location>
        <begin position="2813"/>
        <end position="2834"/>
    </location>
</feature>
<keyword evidence="2" id="KW-1133">Transmembrane helix</keyword>
<feature type="compositionally biased region" description="Low complexity" evidence="1">
    <location>
        <begin position="2950"/>
        <end position="2963"/>
    </location>
</feature>
<name>A0A2K3DRR2_CHLRE</name>
<feature type="compositionally biased region" description="Gly residues" evidence="1">
    <location>
        <begin position="3001"/>
        <end position="3011"/>
    </location>
</feature>
<proteinExistence type="predicted"/>
<feature type="compositionally biased region" description="Pro residues" evidence="1">
    <location>
        <begin position="3609"/>
        <end position="3623"/>
    </location>
</feature>
<accession>A0A2K3DRR2</accession>
<evidence type="ECO:0000256" key="2">
    <source>
        <dbReference type="SAM" id="Phobius"/>
    </source>
</evidence>
<keyword evidence="4" id="KW-1185">Reference proteome</keyword>
<feature type="transmembrane region" description="Helical" evidence="2">
    <location>
        <begin position="3214"/>
        <end position="3234"/>
    </location>
</feature>
<dbReference type="Gramene" id="PNW83168">
    <property type="protein sequence ID" value="PNW83168"/>
    <property type="gene ID" value="CHLRE_06g309650v5"/>
</dbReference>
<dbReference type="SMART" id="SM00710">
    <property type="entry name" value="PbH1"/>
    <property type="match status" value="20"/>
</dbReference>
<dbReference type="GO" id="GO:0043130">
    <property type="term" value="F:ubiquitin binding"/>
    <property type="evidence" value="ECO:0000318"/>
    <property type="project" value="GO_Central"/>
</dbReference>
<feature type="compositionally biased region" description="Low complexity" evidence="1">
    <location>
        <begin position="3525"/>
        <end position="3544"/>
    </location>
</feature>
<feature type="region of interest" description="Disordered" evidence="1">
    <location>
        <begin position="3608"/>
        <end position="3646"/>
    </location>
</feature>
<feature type="region of interest" description="Disordered" evidence="1">
    <location>
        <begin position="2996"/>
        <end position="3045"/>
    </location>
</feature>
<feature type="transmembrane region" description="Helical" evidence="2">
    <location>
        <begin position="3278"/>
        <end position="3298"/>
    </location>
</feature>
<dbReference type="STRING" id="3055.A0A2K3DRR2"/>
<feature type="region of interest" description="Disordered" evidence="1">
    <location>
        <begin position="2515"/>
        <end position="2537"/>
    </location>
</feature>
<feature type="transmembrane region" description="Helical" evidence="2">
    <location>
        <begin position="2908"/>
        <end position="2933"/>
    </location>
</feature>
<dbReference type="OrthoDB" id="541269at2759"/>
<feature type="transmembrane region" description="Helical" evidence="2">
    <location>
        <begin position="3065"/>
        <end position="3083"/>
    </location>
</feature>
<dbReference type="Proteomes" id="UP000006906">
    <property type="component" value="Chromosome 6"/>
</dbReference>
<dbReference type="RefSeq" id="XP_042924473.1">
    <property type="nucleotide sequence ID" value="XM_043063766.1"/>
</dbReference>
<dbReference type="PaxDb" id="3055-EDP04939"/>
<evidence type="ECO:0000256" key="1">
    <source>
        <dbReference type="SAM" id="MobiDB-lite"/>
    </source>
</evidence>
<keyword evidence="2" id="KW-0812">Transmembrane</keyword>
<feature type="region of interest" description="Disordered" evidence="1">
    <location>
        <begin position="2950"/>
        <end position="2969"/>
    </location>
</feature>
<evidence type="ECO:0000313" key="4">
    <source>
        <dbReference type="Proteomes" id="UP000006906"/>
    </source>
</evidence>
<feature type="region of interest" description="Disordered" evidence="1">
    <location>
        <begin position="2191"/>
        <end position="2213"/>
    </location>
</feature>
<dbReference type="InParanoid" id="A0A2K3DRR2"/>
<reference evidence="3 4" key="1">
    <citation type="journal article" date="2007" name="Science">
        <title>The Chlamydomonas genome reveals the evolution of key animal and plant functions.</title>
        <authorList>
            <person name="Merchant S.S."/>
            <person name="Prochnik S.E."/>
            <person name="Vallon O."/>
            <person name="Harris E.H."/>
            <person name="Karpowicz S.J."/>
            <person name="Witman G.B."/>
            <person name="Terry A."/>
            <person name="Salamov A."/>
            <person name="Fritz-Laylin L.K."/>
            <person name="Marechal-Drouard L."/>
            <person name="Marshall W.F."/>
            <person name="Qu L.H."/>
            <person name="Nelson D.R."/>
            <person name="Sanderfoot A.A."/>
            <person name="Spalding M.H."/>
            <person name="Kapitonov V.V."/>
            <person name="Ren Q."/>
            <person name="Ferris P."/>
            <person name="Lindquist E."/>
            <person name="Shapiro H."/>
            <person name="Lucas S.M."/>
            <person name="Grimwood J."/>
            <person name="Schmutz J."/>
            <person name="Cardol P."/>
            <person name="Cerutti H."/>
            <person name="Chanfreau G."/>
            <person name="Chen C.L."/>
            <person name="Cognat V."/>
            <person name="Croft M.T."/>
            <person name="Dent R."/>
            <person name="Dutcher S."/>
            <person name="Fernandez E."/>
            <person name="Fukuzawa H."/>
            <person name="Gonzalez-Ballester D."/>
            <person name="Gonzalez-Halphen D."/>
            <person name="Hallmann A."/>
            <person name="Hanikenne M."/>
            <person name="Hippler M."/>
            <person name="Inwood W."/>
            <person name="Jabbari K."/>
            <person name="Kalanon M."/>
            <person name="Kuras R."/>
            <person name="Lefebvre P.A."/>
            <person name="Lemaire S.D."/>
            <person name="Lobanov A.V."/>
            <person name="Lohr M."/>
            <person name="Manuell A."/>
            <person name="Meier I."/>
            <person name="Mets L."/>
            <person name="Mittag M."/>
            <person name="Mittelmeier T."/>
            <person name="Moroney J.V."/>
            <person name="Moseley J."/>
            <person name="Napoli C."/>
            <person name="Nedelcu A.M."/>
            <person name="Niyogi K."/>
            <person name="Novoselov S.V."/>
            <person name="Paulsen I.T."/>
            <person name="Pazour G."/>
            <person name="Purton S."/>
            <person name="Ral J.P."/>
            <person name="Riano-Pachon D.M."/>
            <person name="Riekhof W."/>
            <person name="Rymarquis L."/>
            <person name="Schroda M."/>
            <person name="Stern D."/>
            <person name="Umen J."/>
            <person name="Willows R."/>
            <person name="Wilson N."/>
            <person name="Zimmer S.L."/>
            <person name="Allmer J."/>
            <person name="Balk J."/>
            <person name="Bisova K."/>
            <person name="Chen C.J."/>
            <person name="Elias M."/>
            <person name="Gendler K."/>
            <person name="Hauser C."/>
            <person name="Lamb M.R."/>
            <person name="Ledford H."/>
            <person name="Long J.C."/>
            <person name="Minagawa J."/>
            <person name="Page M.D."/>
            <person name="Pan J."/>
            <person name="Pootakham W."/>
            <person name="Roje S."/>
            <person name="Rose A."/>
            <person name="Stahlberg E."/>
            <person name="Terauchi A.M."/>
            <person name="Yang P."/>
            <person name="Ball S."/>
            <person name="Bowler C."/>
            <person name="Dieckmann C.L."/>
            <person name="Gladyshev V.N."/>
            <person name="Green P."/>
            <person name="Jorgensen R."/>
            <person name="Mayfield S."/>
            <person name="Mueller-Roeber B."/>
            <person name="Rajamani S."/>
            <person name="Sayre R.T."/>
            <person name="Brokstein P."/>
            <person name="Dubchak I."/>
            <person name="Goodstein D."/>
            <person name="Hornick L."/>
            <person name="Huang Y.W."/>
            <person name="Jhaveri J."/>
            <person name="Luo Y."/>
            <person name="Martinez D."/>
            <person name="Ngau W.C."/>
            <person name="Otillar B."/>
            <person name="Poliakov A."/>
            <person name="Porter A."/>
            <person name="Szajkowski L."/>
            <person name="Werner G."/>
            <person name="Zhou K."/>
            <person name="Grigoriev I.V."/>
            <person name="Rokhsar D.S."/>
            <person name="Grossman A.R."/>
        </authorList>
    </citation>
    <scope>NUCLEOTIDE SEQUENCE [LARGE SCALE GENOMIC DNA]</scope>
    <source>
        <strain evidence="4">CC-503</strain>
    </source>
</reference>
<feature type="transmembrane region" description="Helical" evidence="2">
    <location>
        <begin position="3188"/>
        <end position="3208"/>
    </location>
</feature>
<feature type="transmembrane region" description="Helical" evidence="2">
    <location>
        <begin position="3246"/>
        <end position="3266"/>
    </location>
</feature>
<feature type="transmembrane region" description="Helical" evidence="2">
    <location>
        <begin position="2772"/>
        <end position="2791"/>
    </location>
</feature>
<feature type="region of interest" description="Disordered" evidence="1">
    <location>
        <begin position="3525"/>
        <end position="3589"/>
    </location>
</feature>
<dbReference type="EMBL" id="CM008967">
    <property type="protein sequence ID" value="PNW83168.1"/>
    <property type="molecule type" value="Genomic_DNA"/>
</dbReference>
<sequence length="3680" mass="372402">MYSPRTCMSTVGFTIPCSWTYLRIGTETLASSSLSPPSTTSLKAQVSAAALTATKNAAALYGGAVYLHHQHQQQQQQAAGTPPPVASLTLSGVTLTENTARYGGAVASDVGTNVLLVQKNGATLSLIKNNTAAQQGGAFHVAGVLTSFTLADGSSVMHNKATAGDGGALYAGGHVTQLRLSGGSQLSGNSAGGSGGAVFAVGTSLAALPAATRADVRSRLAAVLPTEWADMSGIVAFVAAAVSGAAASLSLQALVLEGGSAVSGNAALSGRGGAIAGDGHILSLPLLGASAGGGFMAGNTAATRGGAVATDGLIGDVTISAAAAISGNTVSAGGTGGALYAGQGLLSLTVNTGAAITGFTAAQGGFAYAGQVIGTVTIADGSSVTSNTATSGGAFLYAGYAVARVLLTTGSSVSGNGGSAVVFSGGVMGSLELADDSHLHHNTGGGVYAAGVPLADCPTLAAQVAALIAGTVAPGQRSEAPVAAVLEAVRGGKAGIGRVSVRGRSSIHHQQATGAAISSTAIGGAVGSGGHILGVFVSDSSVYSCGAYSGGVVGSEGIIANVDIRNGSRLYDNTATMYGGVLYGGMGIFNTRLSGGSKADRNRADAGGVLAGRGVLAGVAAERTTFENNLATSLGGVAYAAVLITDWAMSDGSAALGNGAVTATAETLGTEPFYNFELQEDMYHQLCLFVRRLNASAVPPECTGGLPYPDDYARGPRPARNVSFALAPVLPGLLTQLGLAINSPVWTGINVTGAGGALFSWGNIDKFVATGNTRIEGNRAERYGGFMAAVGLIRGLQVSSGSRVVANRALWSGGMAFAYGNITDLVFRDNTSVTTNVAYMGGVVTTLTGIKRFRVVNNSTFRDNFVNATGAAIYLGGWIHENTVMIGWLGDLDDMLLANNSGFYANTALWTAGAIYVGGNLTNVLVQNNCGFEKNNATSGGGVFHVIGNVNNFVCERGCRMSGNYAQHAGVFLVHNNVWNFTLQHDSVIEDNISGGHGGVFSIYGEGDLRNLTVRGNSHVRGNVALADGGAIAVWRIFPEGYMPQPGINGITVADGSSFANNRAFQSGGAISATGPISNVVVSNGSYFGGNLAKGGGALRSNSSVTSVLVTGQSSMFNNSAGDDGGGVLSCNGDLRDFVVADGSALDSNRAAFFGGALRVAGSMQGLQVRGGSRAVNNAVTGRGGLLWCGGAASDVVVAAASNLSRNSATREGGGLYVGGRLARVSVSGVARVEDNSAGKLGGAFYAADGVEGFFAGVQSTLSRNRASSGGLLASNGSIVSFIVTSACDVSENAAFLDAGGAVYGAKDIREVEVRDGSAAWWNDAREKGGFMYAAGSITDFIVSSSVFAFNRAGLLGGVVAAAGSLEHVALMLGSEMHDNRVSGLGGLGGALQAGAIVDVAVSGGSGMWANAATENGGAIHSASSIRGLSISQQSRLDNNTAGASGGAVFAGEDVSSLFLLEGANMTGNSARDHGGAVACSGRLANMRLEDGSHLSFNAAGKKGGAVYAANVELTASRGAALLGNAATWGGALYVQRALDWLVLEAGSRLAGSRAGDSGGAVYIVGDGAAASNNASAGATATAGSGPAAGPSSVVVRGSSVVEDNVAAAAGGFLFSIQGNISSLQVDDRSSLANCTAAGGSGGAVYSGGAIASVRITNGSSVKHNSASQMGGAFFSALGLDEVVVWGGSSLSANQAALDGGAVAALGVMRRVLVAEGSSMDDNRAVGGRGGAVYTPNALANLTVAGGSSASRNRAAGGGGLLHSLPGLAALEVMGGSTLDGNIATAGDGGCVVAQVVARVRVSGSTLRNNRAAAGYGGCVSSRNVSSVVNAITTAGNVTTAIPLDWVVVGSLLSNNTATAEGGVFYMNAAQNSATASTLQISDTEVVGNRAEGGRGGAFAVVGNCHVDVTGCSLANNTASTSGGTLALWDPAVASAASLRRRHRRSRSLLQLTNSGSISAAGITATQAIADVYPVNSSAASRFDASSSVFSFSLAEAGDGGAVWVYGATHAMLQGCSFGHSRAHSDGGAVALAGVAAVVVLNTSVSRCRAVVGHGGGLSAVGSDQVVITGSDLSSNAAVQAGGVYIAPPSPLLSYSSAPAILIHDTRMNDNSAGKLGAAAALPSANYPGFAGGLFVGYHTASVLVSQSDLGGNCAWLGSAVVSLVDRSTNTSDLRGMDSAGLVAWLEAGSNATSSSDAGSTGATGASSTTTTTTTTMLQRLGNLTSAMQDFVVSAPGDSADAELVEHASSFMFVQRTLLNDPAADNNCSSYHTDTGADLVPAERQSSAVWVDDIDTHGVFSDDACSYRDGVCLTTSLTAGLTWLEGPAAAGTMRINGQLESVVRSGRRFSLTVILRDEYGLPVSTILEGGEYNGTIRLLRLDLPAARALLRDTPQLLPALAAPRDGTTSLSCLPDTTVVVLDNPDPLNSTALTTNASACSPDKAVAYLVATGEQGLSVSFAERGTLQWSDLEVRGWPGGNYTLAITVTGPSPVSPVFLPIFLDGCDFGEYLDTSRSTSTSTSSSSTSASSPADGSADSSLSGVLAQLETASCVPCPRRQLSQVSDPRPLLGAEDSFPASLPDLQAGVHAAQAVCARCPDHGVCPGGRVVVPEPGYWHSSPTSLYMIRCPNKAACVGDGVVDVSGTTSTAATNTDSTTVAMAETLDSIGSADTRTLRLAVCQEAWYAGSIDKLLAGTNRLTLPPTNLTTWPCVLANDNGLVAGGGAASPQLYTQQQCAEGHAGNLCAACQPGYVSSPDFTCEQCPEDATAHTAGIAFLMLCVHVYFITWLAIQHFREIAPRHSDKEDGDDEGAGGDSSGGKEGPGDRGGGGSDGGGESASLGEVIKLGVLHFQQLLIIWRLNIDYPPIITRYVGAMGAATTSLTSFFAYQPACLLGPDLDSSEQSRLAYLYGVMSPFIALACSLALWSLCYATFRKFFWWWSVNHSARPSQAPQQRQHQQQSGGSKRGPVLGWGKIHSVVMDSGGAPQPEALEVRTAAEDGSGSGRPGGNAGGRSSSGLGMQHRRKGHADTDMPGTQSPYKPPLSEDEMAVPALNAKTDSPTDFTALWRMQLFVVVLVAVFYLYPAWADVGLSTFACFVLDASYGPITPDQKAGYLYGYWIGNMNQECYTGEHAAFFVPIGIAILAVCCLLPPVFTLVSLGRTSLDERQYDGRTRLMYGFLYKPYKSSLFWYDSLMQLQVLGLVAVSVFGRVMLVEYQALMMLAVLLVFSSINVLARPLTSDALNNLQFFSSAVLCTTIALSLYFVLGDYLPIAQGGEVAVALIIIVMNCLVAAIFLSLKAVEIRQQAAEAWAWLAHGGCSACAARYCCCCQRPGSWWRRWSGPKQAQPRDAPLEINDLEEGMRIPLEADPNSSKLPADPNDGISDGAGSGSGPADRQADGESCMSAAWWKSCFQPPADDQPPASATEAAAAGATAAPANAARGMGAVAGKEYVHVAGPTTATPVLPIVPIVPLSMAVALVTARVVPADPSSSGSHSPRMGARLDPAAAELMQESISVATHDIASTGSSTASSVAGTGSSTACTARTHVPASPVASCTPAHSDGRPSNSSDREKAAAGGTKTAASVVDGPRSGGCQAAGLDMSAALLAAVPPPAPPPPALPPLPADEIDNPQPPPRAPAPAERRSTGSCSGVHEAVCETAQVDAGAATTAAAAAATKQESM</sequence>
<dbReference type="GeneID" id="5716818"/>
<gene>
    <name evidence="3" type="ORF">CHLRE_06g309650v5</name>
</gene>
<dbReference type="GO" id="GO:0000724">
    <property type="term" value="P:double-strand break repair via homologous recombination"/>
    <property type="evidence" value="ECO:0000318"/>
    <property type="project" value="GO_Central"/>
</dbReference>
<keyword evidence="2" id="KW-0472">Membrane</keyword>
<dbReference type="PANTHER" id="PTHR19862">
    <property type="entry name" value="WD REPEAT-CONTAINING PROTEIN 48"/>
    <property type="match status" value="1"/>
</dbReference>
<feature type="transmembrane region" description="Helical" evidence="2">
    <location>
        <begin position="2868"/>
        <end position="2888"/>
    </location>
</feature>